<dbReference type="Proteomes" id="UP000293719">
    <property type="component" value="Chromosome"/>
</dbReference>
<comment type="similarity">
    <text evidence="2 4">Belongs to the thiolase-like superfamily. Beta-ketoacyl-ACP synthases family.</text>
</comment>
<comment type="pathway">
    <text evidence="1">Lipid metabolism; fatty acid biosynthesis.</text>
</comment>
<keyword evidence="3 4" id="KW-0808">Transferase</keyword>
<keyword evidence="7" id="KW-1185">Reference proteome</keyword>
<name>A0A4P6UVI3_9HYPH</name>
<dbReference type="GO" id="GO:0006633">
    <property type="term" value="P:fatty acid biosynthetic process"/>
    <property type="evidence" value="ECO:0007669"/>
    <property type="project" value="InterPro"/>
</dbReference>
<dbReference type="OrthoDB" id="9808669at2"/>
<evidence type="ECO:0000313" key="7">
    <source>
        <dbReference type="Proteomes" id="UP000293719"/>
    </source>
</evidence>
<gene>
    <name evidence="6" type="ORF">E0E05_00685</name>
</gene>
<dbReference type="InterPro" id="IPR016039">
    <property type="entry name" value="Thiolase-like"/>
</dbReference>
<evidence type="ECO:0000256" key="3">
    <source>
        <dbReference type="ARBA" id="ARBA00022679"/>
    </source>
</evidence>
<dbReference type="PANTHER" id="PTHR11712:SF336">
    <property type="entry name" value="3-OXOACYL-[ACYL-CARRIER-PROTEIN] SYNTHASE, MITOCHONDRIAL"/>
    <property type="match status" value="1"/>
</dbReference>
<evidence type="ECO:0000256" key="1">
    <source>
        <dbReference type="ARBA" id="ARBA00005194"/>
    </source>
</evidence>
<dbReference type="InterPro" id="IPR014030">
    <property type="entry name" value="Ketoacyl_synth_N"/>
</dbReference>
<evidence type="ECO:0000256" key="2">
    <source>
        <dbReference type="ARBA" id="ARBA00008467"/>
    </source>
</evidence>
<proteinExistence type="inferred from homology"/>
<dbReference type="CDD" id="cd00834">
    <property type="entry name" value="KAS_I_II"/>
    <property type="match status" value="1"/>
</dbReference>
<accession>A0A4P6UVI3</accession>
<organism evidence="6 7">
    <name type="scientific">Roseitalea porphyridii</name>
    <dbReference type="NCBI Taxonomy" id="1852022"/>
    <lineage>
        <taxon>Bacteria</taxon>
        <taxon>Pseudomonadati</taxon>
        <taxon>Pseudomonadota</taxon>
        <taxon>Alphaproteobacteria</taxon>
        <taxon>Hyphomicrobiales</taxon>
        <taxon>Ahrensiaceae</taxon>
        <taxon>Roseitalea</taxon>
    </lineage>
</organism>
<evidence type="ECO:0000313" key="6">
    <source>
        <dbReference type="EMBL" id="QBK29237.1"/>
    </source>
</evidence>
<dbReference type="InterPro" id="IPR018201">
    <property type="entry name" value="Ketoacyl_synth_AS"/>
</dbReference>
<evidence type="ECO:0000256" key="4">
    <source>
        <dbReference type="RuleBase" id="RU003694"/>
    </source>
</evidence>
<dbReference type="GeneID" id="90765795"/>
<dbReference type="SUPFAM" id="SSF53901">
    <property type="entry name" value="Thiolase-like"/>
    <property type="match status" value="2"/>
</dbReference>
<dbReference type="InterPro" id="IPR020841">
    <property type="entry name" value="PKS_Beta-ketoAc_synthase_dom"/>
</dbReference>
<dbReference type="InterPro" id="IPR014031">
    <property type="entry name" value="Ketoacyl_synth_C"/>
</dbReference>
<dbReference type="RefSeq" id="WP_131614938.1">
    <property type="nucleotide sequence ID" value="NZ_CP036532.1"/>
</dbReference>
<dbReference type="Pfam" id="PF02801">
    <property type="entry name" value="Ketoacyl-synt_C"/>
    <property type="match status" value="1"/>
</dbReference>
<dbReference type="EMBL" id="CP036532">
    <property type="protein sequence ID" value="QBK29237.1"/>
    <property type="molecule type" value="Genomic_DNA"/>
</dbReference>
<reference evidence="6 7" key="1">
    <citation type="journal article" date="2017" name="Int. J. Syst. Evol. Microbiol.">
        <title>Roseitalea porphyridii gen. nov., sp. nov., isolated from a red alga, and reclassification of Hoeflea suaedae Chung et al. 2013 as Pseudohoeflea suaedae gen. nov., comb. nov.</title>
        <authorList>
            <person name="Hyeon J.W."/>
            <person name="Jeong S.E."/>
            <person name="Baek K."/>
            <person name="Jeon C.O."/>
        </authorList>
    </citation>
    <scope>NUCLEOTIDE SEQUENCE [LARGE SCALE GENOMIC DNA]</scope>
    <source>
        <strain evidence="6 7">MA7-20</strain>
    </source>
</reference>
<protein>
    <submittedName>
        <fullName evidence="6">Beta-ketoacyl-[acyl-carrier-protein] synthase family protein</fullName>
    </submittedName>
</protein>
<dbReference type="InterPro" id="IPR000794">
    <property type="entry name" value="Beta-ketoacyl_synthase"/>
</dbReference>
<dbReference type="AlphaFoldDB" id="A0A4P6UVI3"/>
<dbReference type="SMART" id="SM00825">
    <property type="entry name" value="PKS_KS"/>
    <property type="match status" value="1"/>
</dbReference>
<sequence length="403" mass="41447">MKRARIVITGMGGICALGNDAPTIWSAMKSGTGGIAPIDIPEKDELKARLAAQVRELPDHGFERRLLLTTSRFGLLAMIAAREAIGHAGLEADGPAANRIGAIIGSGIFGGDVIDTNYKAILLEKKKRTDIFLVPQAMPSSPAVHVSMAFGLKGPVYGTSSACSSANHAFAAALDTLRAGRADVMLAGGTDAPLNFGVLKAWDSMRILSRNGCRPFSADRDGLVLGDGAGVVVLETEDHARARGATILAELAGAGMTADAGDIVAPDMDGAARAMEQCLADADLSAGDIGYVNAHGTGTLGNDKTETQAIRRAFGTHADGLAVSSTKSMHGHCMGASGALEIIAAIGALREGVLPPTIGYETPDPECDLDYVPNEARNADVSAVVSNSFAFGGSNAVIALKRA</sequence>
<dbReference type="Gene3D" id="3.40.47.10">
    <property type="match status" value="2"/>
</dbReference>
<dbReference type="NCBIfam" id="NF005589">
    <property type="entry name" value="PRK07314.1"/>
    <property type="match status" value="1"/>
</dbReference>
<dbReference type="KEGG" id="rpod:E0E05_00685"/>
<dbReference type="GO" id="GO:0004315">
    <property type="term" value="F:3-oxoacyl-[acyl-carrier-protein] synthase activity"/>
    <property type="evidence" value="ECO:0007669"/>
    <property type="project" value="InterPro"/>
</dbReference>
<dbReference type="PANTHER" id="PTHR11712">
    <property type="entry name" value="POLYKETIDE SYNTHASE-RELATED"/>
    <property type="match status" value="1"/>
</dbReference>
<dbReference type="PROSITE" id="PS00606">
    <property type="entry name" value="KS3_1"/>
    <property type="match status" value="1"/>
</dbReference>
<dbReference type="Pfam" id="PF00109">
    <property type="entry name" value="ketoacyl-synt"/>
    <property type="match status" value="1"/>
</dbReference>
<evidence type="ECO:0000259" key="5">
    <source>
        <dbReference type="PROSITE" id="PS52004"/>
    </source>
</evidence>
<feature type="domain" description="Ketosynthase family 3 (KS3)" evidence="5">
    <location>
        <begin position="3"/>
        <end position="402"/>
    </location>
</feature>
<dbReference type="PROSITE" id="PS52004">
    <property type="entry name" value="KS3_2"/>
    <property type="match status" value="1"/>
</dbReference>